<organism evidence="2 3">
    <name type="scientific">Actinomadura gamaensis</name>
    <dbReference type="NCBI Taxonomy" id="1763541"/>
    <lineage>
        <taxon>Bacteria</taxon>
        <taxon>Bacillati</taxon>
        <taxon>Actinomycetota</taxon>
        <taxon>Actinomycetes</taxon>
        <taxon>Streptosporangiales</taxon>
        <taxon>Thermomonosporaceae</taxon>
        <taxon>Actinomadura</taxon>
    </lineage>
</organism>
<proteinExistence type="predicted"/>
<keyword evidence="1" id="KW-0732">Signal</keyword>
<keyword evidence="3" id="KW-1185">Reference proteome</keyword>
<dbReference type="EMBL" id="JBHSIT010000011">
    <property type="protein sequence ID" value="MFC4912290.1"/>
    <property type="molecule type" value="Genomic_DNA"/>
</dbReference>
<evidence type="ECO:0000256" key="1">
    <source>
        <dbReference type="SAM" id="SignalP"/>
    </source>
</evidence>
<dbReference type="Proteomes" id="UP001595872">
    <property type="component" value="Unassembled WGS sequence"/>
</dbReference>
<sequence length="68" mass="6590">MTMTRKALTTALLTGAAVLSGAGSALAAPATPPATAHIADPGPCPEGMVLGWIAGPMGMLIPSCKDAS</sequence>
<comment type="caution">
    <text evidence="2">The sequence shown here is derived from an EMBL/GenBank/DDBJ whole genome shotgun (WGS) entry which is preliminary data.</text>
</comment>
<gene>
    <name evidence="2" type="ORF">ACFPCY_33670</name>
</gene>
<feature type="signal peptide" evidence="1">
    <location>
        <begin position="1"/>
        <end position="27"/>
    </location>
</feature>
<feature type="chain" id="PRO_5045102531" evidence="1">
    <location>
        <begin position="28"/>
        <end position="68"/>
    </location>
</feature>
<evidence type="ECO:0000313" key="2">
    <source>
        <dbReference type="EMBL" id="MFC4912290.1"/>
    </source>
</evidence>
<protein>
    <submittedName>
        <fullName evidence="2">Uncharacterized protein</fullName>
    </submittedName>
</protein>
<reference evidence="3" key="1">
    <citation type="journal article" date="2019" name="Int. J. Syst. Evol. Microbiol.">
        <title>The Global Catalogue of Microorganisms (GCM) 10K type strain sequencing project: providing services to taxonomists for standard genome sequencing and annotation.</title>
        <authorList>
            <consortium name="The Broad Institute Genomics Platform"/>
            <consortium name="The Broad Institute Genome Sequencing Center for Infectious Disease"/>
            <person name="Wu L."/>
            <person name="Ma J."/>
        </authorList>
    </citation>
    <scope>NUCLEOTIDE SEQUENCE [LARGE SCALE GENOMIC DNA]</scope>
    <source>
        <strain evidence="3">KLKA75</strain>
    </source>
</reference>
<dbReference type="RefSeq" id="WP_378262037.1">
    <property type="nucleotide sequence ID" value="NZ_JBHSIT010000011.1"/>
</dbReference>
<accession>A0ABV9U6Y2</accession>
<evidence type="ECO:0000313" key="3">
    <source>
        <dbReference type="Proteomes" id="UP001595872"/>
    </source>
</evidence>
<name>A0ABV9U6Y2_9ACTN</name>